<keyword evidence="1" id="KW-1133">Transmembrane helix</keyword>
<dbReference type="AlphaFoldDB" id="A0A3M7RF13"/>
<feature type="transmembrane region" description="Helical" evidence="1">
    <location>
        <begin position="21"/>
        <end position="38"/>
    </location>
</feature>
<name>A0A3M7RF13_BRAPC</name>
<keyword evidence="1" id="KW-0812">Transmembrane</keyword>
<accession>A0A3M7RF13</accession>
<comment type="caution">
    <text evidence="2">The sequence shown here is derived from an EMBL/GenBank/DDBJ whole genome shotgun (WGS) entry which is preliminary data.</text>
</comment>
<keyword evidence="3" id="KW-1185">Reference proteome</keyword>
<evidence type="ECO:0000313" key="3">
    <source>
        <dbReference type="Proteomes" id="UP000276133"/>
    </source>
</evidence>
<sequence length="70" mass="8216">MLMAKKIRFLNNYKDKFKTKISPIPGLFIKALYYFSFMNKTFSYLIELIRSVLEFDIVVVLSITSTPTQV</sequence>
<evidence type="ECO:0000313" key="2">
    <source>
        <dbReference type="EMBL" id="RNA22136.1"/>
    </source>
</evidence>
<gene>
    <name evidence="2" type="ORF">BpHYR1_051865</name>
</gene>
<dbReference type="EMBL" id="REGN01003526">
    <property type="protein sequence ID" value="RNA22136.1"/>
    <property type="molecule type" value="Genomic_DNA"/>
</dbReference>
<reference evidence="2 3" key="1">
    <citation type="journal article" date="2018" name="Sci. Rep.">
        <title>Genomic signatures of local adaptation to the degree of environmental predictability in rotifers.</title>
        <authorList>
            <person name="Franch-Gras L."/>
            <person name="Hahn C."/>
            <person name="Garcia-Roger E.M."/>
            <person name="Carmona M.J."/>
            <person name="Serra M."/>
            <person name="Gomez A."/>
        </authorList>
    </citation>
    <scope>NUCLEOTIDE SEQUENCE [LARGE SCALE GENOMIC DNA]</scope>
    <source>
        <strain evidence="2">HYR1</strain>
    </source>
</reference>
<proteinExistence type="predicted"/>
<keyword evidence="1" id="KW-0472">Membrane</keyword>
<evidence type="ECO:0000256" key="1">
    <source>
        <dbReference type="SAM" id="Phobius"/>
    </source>
</evidence>
<dbReference type="Proteomes" id="UP000276133">
    <property type="component" value="Unassembled WGS sequence"/>
</dbReference>
<organism evidence="2 3">
    <name type="scientific">Brachionus plicatilis</name>
    <name type="common">Marine rotifer</name>
    <name type="synonym">Brachionus muelleri</name>
    <dbReference type="NCBI Taxonomy" id="10195"/>
    <lineage>
        <taxon>Eukaryota</taxon>
        <taxon>Metazoa</taxon>
        <taxon>Spiralia</taxon>
        <taxon>Gnathifera</taxon>
        <taxon>Rotifera</taxon>
        <taxon>Eurotatoria</taxon>
        <taxon>Monogononta</taxon>
        <taxon>Pseudotrocha</taxon>
        <taxon>Ploima</taxon>
        <taxon>Brachionidae</taxon>
        <taxon>Brachionus</taxon>
    </lineage>
</organism>
<protein>
    <submittedName>
        <fullName evidence="2">Uncharacterized protein</fullName>
    </submittedName>
</protein>